<keyword evidence="7" id="KW-0349">Heme</keyword>
<evidence type="ECO:0000259" key="8">
    <source>
        <dbReference type="Pfam" id="PF01794"/>
    </source>
</evidence>
<feature type="transmembrane region" description="Helical" evidence="7">
    <location>
        <begin position="28"/>
        <end position="46"/>
    </location>
</feature>
<dbReference type="EMBL" id="JAFNME010000010">
    <property type="protein sequence ID" value="MBO1249460.1"/>
    <property type="molecule type" value="Genomic_DNA"/>
</dbReference>
<dbReference type="GO" id="GO:0030091">
    <property type="term" value="P:protein repair"/>
    <property type="evidence" value="ECO:0007669"/>
    <property type="project" value="UniProtKB-UniRule"/>
</dbReference>
<keyword evidence="3 7" id="KW-0812">Transmembrane</keyword>
<evidence type="ECO:0000256" key="4">
    <source>
        <dbReference type="ARBA" id="ARBA00022989"/>
    </source>
</evidence>
<reference evidence="9" key="1">
    <citation type="submission" date="2021-03" db="EMBL/GenBank/DDBJ databases">
        <title>Comamonas denitrificans.</title>
        <authorList>
            <person name="Finster K."/>
        </authorList>
    </citation>
    <scope>NUCLEOTIDE SEQUENCE</scope>
    <source>
        <strain evidence="9">MM2021_4</strain>
    </source>
</reference>
<comment type="function">
    <text evidence="7">Part of the MsrPQ system that repairs oxidized periplasmic proteins containing methionine sulfoxide residues (Met-O), using respiratory chain electrons. Thus protects these proteins from oxidative-stress damage caused by reactive species of oxygen and chlorine generated by the host defense mechanisms. MsrPQ is essential for the maintenance of envelope integrity under bleach stress, rescuing a wide series of structurally unrelated periplasmic proteins from methionine oxidation. MsrQ provides electrons for reduction to the reductase catalytic subunit MsrP, using the quinone pool of the respiratory chain.</text>
</comment>
<organism evidence="9 10">
    <name type="scientific">Comamonas denitrificans</name>
    <dbReference type="NCBI Taxonomy" id="117506"/>
    <lineage>
        <taxon>Bacteria</taxon>
        <taxon>Pseudomonadati</taxon>
        <taxon>Pseudomonadota</taxon>
        <taxon>Betaproteobacteria</taxon>
        <taxon>Burkholderiales</taxon>
        <taxon>Comamonadaceae</taxon>
        <taxon>Comamonas</taxon>
    </lineage>
</organism>
<dbReference type="PANTHER" id="PTHR36964">
    <property type="entry name" value="PROTEIN-METHIONINE-SULFOXIDE REDUCTASE HEME-BINDING SUBUNIT MSRQ"/>
    <property type="match status" value="1"/>
</dbReference>
<accession>A0A939H034</accession>
<keyword evidence="5 7" id="KW-0408">Iron</keyword>
<evidence type="ECO:0000256" key="3">
    <source>
        <dbReference type="ARBA" id="ARBA00022692"/>
    </source>
</evidence>
<protein>
    <recommendedName>
        <fullName evidence="7">Protein-methionine-sulfoxide reductase heme-binding subunit MsrQ</fullName>
    </recommendedName>
    <alternativeName>
        <fullName evidence="7">Flavocytochrome MsrQ</fullName>
    </alternativeName>
</protein>
<dbReference type="AlphaFoldDB" id="A0A939H034"/>
<dbReference type="Pfam" id="PF01794">
    <property type="entry name" value="Ferric_reduct"/>
    <property type="match status" value="1"/>
</dbReference>
<dbReference type="GO" id="GO:0016679">
    <property type="term" value="F:oxidoreductase activity, acting on diphenols and related substances as donors"/>
    <property type="evidence" value="ECO:0007669"/>
    <property type="project" value="TreeGrafter"/>
</dbReference>
<feature type="transmembrane region" description="Helical" evidence="7">
    <location>
        <begin position="128"/>
        <end position="147"/>
    </location>
</feature>
<comment type="subunit">
    <text evidence="7">Heterodimer of a catalytic subunit (MsrP) and a heme-binding subunit (MsrQ).</text>
</comment>
<keyword evidence="4 7" id="KW-1133">Transmembrane helix</keyword>
<comment type="similarity">
    <text evidence="7">Belongs to the MsrQ family.</text>
</comment>
<comment type="cofactor">
    <cofactor evidence="7">
        <name>FMN</name>
        <dbReference type="ChEBI" id="CHEBI:58210"/>
    </cofactor>
    <text evidence="7">Binds 1 FMN per subunit.</text>
</comment>
<evidence type="ECO:0000256" key="7">
    <source>
        <dbReference type="HAMAP-Rule" id="MF_01207"/>
    </source>
</evidence>
<evidence type="ECO:0000313" key="9">
    <source>
        <dbReference type="EMBL" id="MBO1249460.1"/>
    </source>
</evidence>
<feature type="domain" description="Ferric oxidoreductase" evidence="8">
    <location>
        <begin position="64"/>
        <end position="176"/>
    </location>
</feature>
<feature type="transmembrane region" description="Helical" evidence="7">
    <location>
        <begin position="167"/>
        <end position="183"/>
    </location>
</feature>
<dbReference type="GO" id="GO:0005886">
    <property type="term" value="C:plasma membrane"/>
    <property type="evidence" value="ECO:0007669"/>
    <property type="project" value="UniProtKB-SubCell"/>
</dbReference>
<evidence type="ECO:0000256" key="5">
    <source>
        <dbReference type="ARBA" id="ARBA00023004"/>
    </source>
</evidence>
<dbReference type="Proteomes" id="UP000664731">
    <property type="component" value="Unassembled WGS sequence"/>
</dbReference>
<comment type="caution">
    <text evidence="9">The sequence shown here is derived from an EMBL/GenBank/DDBJ whole genome shotgun (WGS) entry which is preliminary data.</text>
</comment>
<gene>
    <name evidence="7" type="primary">msrQ</name>
    <name evidence="9" type="ORF">J1777_06385</name>
</gene>
<keyword evidence="10" id="KW-1185">Reference proteome</keyword>
<keyword evidence="7" id="KW-0285">Flavoprotein</keyword>
<dbReference type="GO" id="GO:0046872">
    <property type="term" value="F:metal ion binding"/>
    <property type="evidence" value="ECO:0007669"/>
    <property type="project" value="UniProtKB-KW"/>
</dbReference>
<dbReference type="RefSeq" id="WP_207574982.1">
    <property type="nucleotide sequence ID" value="NZ_JAFNME010000010.1"/>
</dbReference>
<keyword evidence="7" id="KW-0479">Metal-binding</keyword>
<proteinExistence type="inferred from homology"/>
<evidence type="ECO:0000256" key="1">
    <source>
        <dbReference type="ARBA" id="ARBA00004141"/>
    </source>
</evidence>
<keyword evidence="6 7" id="KW-0472">Membrane</keyword>
<keyword evidence="7" id="KW-0288">FMN</keyword>
<dbReference type="GO" id="GO:0009055">
    <property type="term" value="F:electron transfer activity"/>
    <property type="evidence" value="ECO:0007669"/>
    <property type="project" value="UniProtKB-UniRule"/>
</dbReference>
<keyword evidence="7" id="KW-1003">Cell membrane</keyword>
<feature type="transmembrane region" description="Helical" evidence="7">
    <location>
        <begin position="66"/>
        <end position="83"/>
    </location>
</feature>
<dbReference type="InterPro" id="IPR013130">
    <property type="entry name" value="Fe3_Rdtase_TM_dom"/>
</dbReference>
<keyword evidence="7" id="KW-0249">Electron transport</keyword>
<comment type="subcellular location">
    <subcellularLocation>
        <location evidence="7">Cell membrane</location>
        <topology evidence="7">Multi-pass membrane protein</topology>
    </subcellularLocation>
    <subcellularLocation>
        <location evidence="1">Membrane</location>
        <topology evidence="1">Multi-pass membrane protein</topology>
    </subcellularLocation>
</comment>
<dbReference type="PANTHER" id="PTHR36964:SF1">
    <property type="entry name" value="PROTEIN-METHIONINE-SULFOXIDE REDUCTASE HEME-BINDING SUBUNIT MSRQ"/>
    <property type="match status" value="1"/>
</dbReference>
<evidence type="ECO:0000256" key="6">
    <source>
        <dbReference type="ARBA" id="ARBA00023136"/>
    </source>
</evidence>
<sequence length="217" mass="24307">MAHPIPTRPPSFLHPLVHPLLLHRAAKPVVWCLCLAPLAWLVVALFTQQLGANPAEALLRSTGDWALRGLCLALAITPLRQALGLPALARMRRLIGLFAFFYAAIHALCYLWLDMGWQWALALDDVLQRPFILVGALAVLLLLALALTSPKRALQLLGAQQWQRLHHSIHAAAWLALLHFYWMRLGKNQWAEVAVYAAIVAALQGWRIRSRRTRGRA</sequence>
<evidence type="ECO:0000256" key="2">
    <source>
        <dbReference type="ARBA" id="ARBA00022448"/>
    </source>
</evidence>
<dbReference type="InterPro" id="IPR022837">
    <property type="entry name" value="MsrQ-like"/>
</dbReference>
<comment type="cofactor">
    <cofactor evidence="7">
        <name>heme b</name>
        <dbReference type="ChEBI" id="CHEBI:60344"/>
    </cofactor>
    <text evidence="7">Binds 1 heme b (iron(II)-protoporphyrin IX) group per subunit.</text>
</comment>
<feature type="transmembrane region" description="Helical" evidence="7">
    <location>
        <begin position="189"/>
        <end position="206"/>
    </location>
</feature>
<dbReference type="GO" id="GO:0020037">
    <property type="term" value="F:heme binding"/>
    <property type="evidence" value="ECO:0007669"/>
    <property type="project" value="UniProtKB-UniRule"/>
</dbReference>
<dbReference type="HAMAP" id="MF_01207">
    <property type="entry name" value="MsrQ"/>
    <property type="match status" value="1"/>
</dbReference>
<keyword evidence="2 7" id="KW-0813">Transport</keyword>
<evidence type="ECO:0000313" key="10">
    <source>
        <dbReference type="Proteomes" id="UP000664731"/>
    </source>
</evidence>
<dbReference type="GO" id="GO:0010181">
    <property type="term" value="F:FMN binding"/>
    <property type="evidence" value="ECO:0007669"/>
    <property type="project" value="UniProtKB-UniRule"/>
</dbReference>
<feature type="transmembrane region" description="Helical" evidence="7">
    <location>
        <begin position="95"/>
        <end position="113"/>
    </location>
</feature>
<name>A0A939H034_9BURK</name>